<keyword evidence="2 12" id="KW-0575">Peroxidase</keyword>
<accession>A0ABZ1UAR7</accession>
<name>A0ABZ1UAR7_9ACTN</name>
<sequence length="423" mass="43054">MPTEPENAPPDCALSENAPPSDPPAGPPASGPGRRRALLAAGAVLAAGLGATVGELARGGSLFGGSTGSGGSPAGAPPAEAAIPFHGARQSGLTGPQLPATRLLAFDLPPNSPAADRAALRTLLADWTGLLSATAAGTPPDPRLRGDDGPPRTASLVGLGPALAARLALAVPGGLAEPPAFPGDRLDPARGGGDLLLQLSAADPWTLAVLTELAGAAAHSAGVVPRWSQSGFLPPTRPGATPRNLFGFKDGTANPDEDAARQWVWGPPGPHENATVLVYRRIRMDTAAFAALPAERQEAAMGRRAADGAPLTGTAEHDEPDLYAKHPDGAYVIPATAHVRLTGPRLDGGARMLRRGYGYDDAPDDRGLLFAAFVRDTAQFTRVQSRLAERDALNPFVTHTASAVAYVLPGAPPGTVLGAQLLG</sequence>
<keyword evidence="3" id="KW-0349">Heme</keyword>
<comment type="similarity">
    <text evidence="8">Belongs to the DyP-type peroxidase family.</text>
</comment>
<evidence type="ECO:0000256" key="9">
    <source>
        <dbReference type="SAM" id="MobiDB-lite"/>
    </source>
</evidence>
<evidence type="ECO:0000256" key="1">
    <source>
        <dbReference type="ARBA" id="ARBA00001970"/>
    </source>
</evidence>
<evidence type="ECO:0000256" key="6">
    <source>
        <dbReference type="ARBA" id="ARBA00023002"/>
    </source>
</evidence>
<dbReference type="InterPro" id="IPR048327">
    <property type="entry name" value="Dyp_perox_N"/>
</dbReference>
<dbReference type="Pfam" id="PF20628">
    <property type="entry name" value="Dyp_perox_C"/>
    <property type="match status" value="1"/>
</dbReference>
<dbReference type="PANTHER" id="PTHR30521">
    <property type="entry name" value="DEFERROCHELATASE/PEROXIDASE"/>
    <property type="match status" value="1"/>
</dbReference>
<dbReference type="SUPFAM" id="SSF54909">
    <property type="entry name" value="Dimeric alpha+beta barrel"/>
    <property type="match status" value="1"/>
</dbReference>
<keyword evidence="7" id="KW-0408">Iron</keyword>
<dbReference type="PANTHER" id="PTHR30521:SF4">
    <property type="entry name" value="DEFERROCHELATASE"/>
    <property type="match status" value="1"/>
</dbReference>
<dbReference type="GO" id="GO:0004601">
    <property type="term" value="F:peroxidase activity"/>
    <property type="evidence" value="ECO:0007669"/>
    <property type="project" value="UniProtKB-KW"/>
</dbReference>
<reference evidence="12" key="1">
    <citation type="submission" date="2022-10" db="EMBL/GenBank/DDBJ databases">
        <title>The complete genomes of actinobacterial strains from the NBC collection.</title>
        <authorList>
            <person name="Joergensen T.S."/>
            <person name="Alvarez Arevalo M."/>
            <person name="Sterndorff E.B."/>
            <person name="Faurdal D."/>
            <person name="Vuksanovic O."/>
            <person name="Mourched A.-S."/>
            <person name="Charusanti P."/>
            <person name="Shaw S."/>
            <person name="Blin K."/>
            <person name="Weber T."/>
        </authorList>
    </citation>
    <scope>NUCLEOTIDE SEQUENCE</scope>
    <source>
        <strain evidence="12">NBC_00222</strain>
    </source>
</reference>
<evidence type="ECO:0000256" key="3">
    <source>
        <dbReference type="ARBA" id="ARBA00022617"/>
    </source>
</evidence>
<dbReference type="InterPro" id="IPR048328">
    <property type="entry name" value="Dyp_perox_C"/>
</dbReference>
<feature type="compositionally biased region" description="Pro residues" evidence="9">
    <location>
        <begin position="20"/>
        <end position="30"/>
    </location>
</feature>
<evidence type="ECO:0000256" key="5">
    <source>
        <dbReference type="ARBA" id="ARBA00022729"/>
    </source>
</evidence>
<gene>
    <name evidence="12" type="ORF">OHA16_37580</name>
</gene>
<dbReference type="Proteomes" id="UP001432222">
    <property type="component" value="Chromosome"/>
</dbReference>
<feature type="region of interest" description="Disordered" evidence="9">
    <location>
        <begin position="134"/>
        <end position="154"/>
    </location>
</feature>
<evidence type="ECO:0000256" key="7">
    <source>
        <dbReference type="ARBA" id="ARBA00023004"/>
    </source>
</evidence>
<feature type="region of interest" description="Disordered" evidence="9">
    <location>
        <begin position="1"/>
        <end position="34"/>
    </location>
</feature>
<dbReference type="PROSITE" id="PS51404">
    <property type="entry name" value="DYP_PEROXIDASE"/>
    <property type="match status" value="1"/>
</dbReference>
<feature type="domain" description="Dyp-type peroxidase C-terminal" evidence="11">
    <location>
        <begin position="241"/>
        <end position="410"/>
    </location>
</feature>
<comment type="cofactor">
    <cofactor evidence="1">
        <name>heme b</name>
        <dbReference type="ChEBI" id="CHEBI:60344"/>
    </cofactor>
</comment>
<evidence type="ECO:0000259" key="10">
    <source>
        <dbReference type="Pfam" id="PF04261"/>
    </source>
</evidence>
<evidence type="ECO:0000256" key="2">
    <source>
        <dbReference type="ARBA" id="ARBA00022559"/>
    </source>
</evidence>
<evidence type="ECO:0000256" key="4">
    <source>
        <dbReference type="ARBA" id="ARBA00022723"/>
    </source>
</evidence>
<keyword evidence="13" id="KW-1185">Reference proteome</keyword>
<keyword evidence="6" id="KW-0560">Oxidoreductase</keyword>
<dbReference type="Pfam" id="PF04261">
    <property type="entry name" value="Dyp_perox_N"/>
    <property type="match status" value="1"/>
</dbReference>
<evidence type="ECO:0000256" key="8">
    <source>
        <dbReference type="ARBA" id="ARBA00025737"/>
    </source>
</evidence>
<dbReference type="InterPro" id="IPR011008">
    <property type="entry name" value="Dimeric_a/b-barrel"/>
</dbReference>
<feature type="domain" description="Dyp-type peroxidase N-terminal" evidence="10">
    <location>
        <begin position="90"/>
        <end position="232"/>
    </location>
</feature>
<dbReference type="EMBL" id="CP108110">
    <property type="protein sequence ID" value="WUQ88203.1"/>
    <property type="molecule type" value="Genomic_DNA"/>
</dbReference>
<evidence type="ECO:0000259" key="11">
    <source>
        <dbReference type="Pfam" id="PF20628"/>
    </source>
</evidence>
<dbReference type="RefSeq" id="WP_328958754.1">
    <property type="nucleotide sequence ID" value="NZ_CP108110.1"/>
</dbReference>
<protein>
    <submittedName>
        <fullName evidence="12">Dyp-type peroxidase</fullName>
    </submittedName>
</protein>
<keyword evidence="5" id="KW-0732">Signal</keyword>
<proteinExistence type="inferred from homology"/>
<dbReference type="InterPro" id="IPR006314">
    <property type="entry name" value="Dyp_peroxidase"/>
</dbReference>
<evidence type="ECO:0000313" key="13">
    <source>
        <dbReference type="Proteomes" id="UP001432222"/>
    </source>
</evidence>
<organism evidence="12 13">
    <name type="scientific">Kitasatospora purpeofusca</name>
    <dbReference type="NCBI Taxonomy" id="67352"/>
    <lineage>
        <taxon>Bacteria</taxon>
        <taxon>Bacillati</taxon>
        <taxon>Actinomycetota</taxon>
        <taxon>Actinomycetes</taxon>
        <taxon>Kitasatosporales</taxon>
        <taxon>Streptomycetaceae</taxon>
        <taxon>Kitasatospora</taxon>
    </lineage>
</organism>
<dbReference type="NCBIfam" id="TIGR01413">
    <property type="entry name" value="Dyp_perox_fam"/>
    <property type="match status" value="1"/>
</dbReference>
<evidence type="ECO:0000313" key="12">
    <source>
        <dbReference type="EMBL" id="WUQ88203.1"/>
    </source>
</evidence>
<keyword evidence="4" id="KW-0479">Metal-binding</keyword>